<dbReference type="Proteomes" id="UP000298663">
    <property type="component" value="Unassembled WGS sequence"/>
</dbReference>
<dbReference type="GO" id="GO:0007059">
    <property type="term" value="P:chromosome segregation"/>
    <property type="evidence" value="ECO:0007669"/>
    <property type="project" value="InterPro"/>
</dbReference>
<reference evidence="5 6" key="1">
    <citation type="journal article" date="2015" name="Genome Biol.">
        <title>Comparative genomics of Steinernema reveals deeply conserved gene regulatory networks.</title>
        <authorList>
            <person name="Dillman A.R."/>
            <person name="Macchietto M."/>
            <person name="Porter C.F."/>
            <person name="Rogers A."/>
            <person name="Williams B."/>
            <person name="Antoshechkin I."/>
            <person name="Lee M.M."/>
            <person name="Goodwin Z."/>
            <person name="Lu X."/>
            <person name="Lewis E.E."/>
            <person name="Goodrich-Blair H."/>
            <person name="Stock S.P."/>
            <person name="Adams B.J."/>
            <person name="Sternberg P.W."/>
            <person name="Mortazavi A."/>
        </authorList>
    </citation>
    <scope>NUCLEOTIDE SEQUENCE [LARGE SCALE GENOMIC DNA]</scope>
    <source>
        <strain evidence="5 6">ALL</strain>
    </source>
</reference>
<dbReference type="Gene3D" id="1.10.10.1890">
    <property type="entry name" value="Ska1 microtubule binding domain-like"/>
    <property type="match status" value="1"/>
</dbReference>
<dbReference type="GO" id="GO:0000940">
    <property type="term" value="C:outer kinetochore"/>
    <property type="evidence" value="ECO:0007669"/>
    <property type="project" value="TreeGrafter"/>
</dbReference>
<reference evidence="5 6" key="2">
    <citation type="journal article" date="2019" name="G3 (Bethesda)">
        <title>Hybrid Assembly of the Genome of the Entomopathogenic Nematode Steinernema carpocapsae Identifies the X-Chromosome.</title>
        <authorList>
            <person name="Serra L."/>
            <person name="Macchietto M."/>
            <person name="Macias-Munoz A."/>
            <person name="McGill C.J."/>
            <person name="Rodriguez I.M."/>
            <person name="Rodriguez B."/>
            <person name="Murad R."/>
            <person name="Mortazavi A."/>
        </authorList>
    </citation>
    <scope>NUCLEOTIDE SEQUENCE [LARGE SCALE GENOMIC DNA]</scope>
    <source>
        <strain evidence="5 6">ALL</strain>
    </source>
</reference>
<proteinExistence type="inferred from homology"/>
<keyword evidence="6" id="KW-1185">Reference proteome</keyword>
<dbReference type="AlphaFoldDB" id="A0A4U5PC05"/>
<evidence type="ECO:0000256" key="3">
    <source>
        <dbReference type="ARBA" id="ARBA00047202"/>
    </source>
</evidence>
<dbReference type="Pfam" id="PF07160">
    <property type="entry name" value="SKA1"/>
    <property type="match status" value="1"/>
</dbReference>
<gene>
    <name evidence="5" type="ORF">L596_008256</name>
</gene>
<dbReference type="STRING" id="34508.A0A4U5PC05"/>
<organism evidence="5 6">
    <name type="scientific">Steinernema carpocapsae</name>
    <name type="common">Entomopathogenic nematode</name>
    <dbReference type="NCBI Taxonomy" id="34508"/>
    <lineage>
        <taxon>Eukaryota</taxon>
        <taxon>Metazoa</taxon>
        <taxon>Ecdysozoa</taxon>
        <taxon>Nematoda</taxon>
        <taxon>Chromadorea</taxon>
        <taxon>Rhabditida</taxon>
        <taxon>Tylenchina</taxon>
        <taxon>Panagrolaimomorpha</taxon>
        <taxon>Strongyloidoidea</taxon>
        <taxon>Steinernematidae</taxon>
        <taxon>Steinernema</taxon>
    </lineage>
</organism>
<dbReference type="PANTHER" id="PTHR28573:SF1">
    <property type="entry name" value="SPINDLE AND KINETOCHORE-ASSOCIATED PROTEIN 1"/>
    <property type="match status" value="1"/>
</dbReference>
<protein>
    <recommendedName>
        <fullName evidence="2">SKA complex subunit 1</fullName>
    </recommendedName>
    <alternativeName>
        <fullName evidence="3">Spindle and kinetochore-associated protein 1</fullName>
    </alternativeName>
</protein>
<feature type="compositionally biased region" description="Polar residues" evidence="4">
    <location>
        <begin position="80"/>
        <end position="89"/>
    </location>
</feature>
<dbReference type="GO" id="GO:0000278">
    <property type="term" value="P:mitotic cell cycle"/>
    <property type="evidence" value="ECO:0007669"/>
    <property type="project" value="TreeGrafter"/>
</dbReference>
<dbReference type="GO" id="GO:0072686">
    <property type="term" value="C:mitotic spindle"/>
    <property type="evidence" value="ECO:0007669"/>
    <property type="project" value="TreeGrafter"/>
</dbReference>
<evidence type="ECO:0000313" key="5">
    <source>
        <dbReference type="EMBL" id="TKR93882.1"/>
    </source>
</evidence>
<evidence type="ECO:0000256" key="1">
    <source>
        <dbReference type="ARBA" id="ARBA00006836"/>
    </source>
</evidence>
<accession>A0A4U5PC05</accession>
<dbReference type="EMBL" id="AZBU02000002">
    <property type="protein sequence ID" value="TKR93882.1"/>
    <property type="molecule type" value="Genomic_DNA"/>
</dbReference>
<sequence length="249" mass="28533">MWRSFCAHMKRSVAELESISPDADWDENALNALGKLQAAIESVKELLDPEEEEKRNQRATDLLTEMNEILKEQNVETTERSNVVANDENQPPPSKASESLILLETPQARRPKTKILTEPRREVEESVRLLDPLCPAEFKSIPSYQKGRMTIEQLNGVMDVLEKVWLGNFDLLRTNSKGLKGPQLDTKFRLSNQAKQVDSPYFCSEKDWREAVEPKMRAALTKCVQCLRHVARIKYTRLKDSVVLISRPN</sequence>
<evidence type="ECO:0000256" key="2">
    <source>
        <dbReference type="ARBA" id="ARBA00047182"/>
    </source>
</evidence>
<comment type="caution">
    <text evidence="5">The sequence shown here is derived from an EMBL/GenBank/DDBJ whole genome shotgun (WGS) entry which is preliminary data.</text>
</comment>
<dbReference type="InterPro" id="IPR042031">
    <property type="entry name" value="SKA1_MBD_sf"/>
</dbReference>
<evidence type="ECO:0000256" key="4">
    <source>
        <dbReference type="SAM" id="MobiDB-lite"/>
    </source>
</evidence>
<evidence type="ECO:0000313" key="6">
    <source>
        <dbReference type="Proteomes" id="UP000298663"/>
    </source>
</evidence>
<name>A0A4U5PC05_STECR</name>
<dbReference type="GO" id="GO:0008017">
    <property type="term" value="F:microtubule binding"/>
    <property type="evidence" value="ECO:0007669"/>
    <property type="project" value="InterPro"/>
</dbReference>
<feature type="region of interest" description="Disordered" evidence="4">
    <location>
        <begin position="75"/>
        <end position="100"/>
    </location>
</feature>
<comment type="similarity">
    <text evidence="1">Belongs to the SKA1 family.</text>
</comment>
<dbReference type="PANTHER" id="PTHR28573">
    <property type="entry name" value="SPINDLE AND KINETOCHORE-ASSOCIATED PROTEIN 1"/>
    <property type="match status" value="1"/>
</dbReference>
<dbReference type="GO" id="GO:0051301">
    <property type="term" value="P:cell division"/>
    <property type="evidence" value="ECO:0007669"/>
    <property type="project" value="InterPro"/>
</dbReference>
<dbReference type="GO" id="GO:0005876">
    <property type="term" value="C:spindle microtubule"/>
    <property type="evidence" value="ECO:0007669"/>
    <property type="project" value="TreeGrafter"/>
</dbReference>
<dbReference type="InterPro" id="IPR009829">
    <property type="entry name" value="SKA1"/>
</dbReference>
<dbReference type="GO" id="GO:0031110">
    <property type="term" value="P:regulation of microtubule polymerization or depolymerization"/>
    <property type="evidence" value="ECO:0007669"/>
    <property type="project" value="TreeGrafter"/>
</dbReference>
<dbReference type="OrthoDB" id="5962at2759"/>